<comment type="function">
    <text evidence="12">Catalyzes the ATP-dependent phosphorylation of L-homoserine to L-homoserine phosphate.</text>
</comment>
<dbReference type="PRINTS" id="PR00958">
    <property type="entry name" value="HOMSERKINASE"/>
</dbReference>
<dbReference type="HAMAP" id="MF_00384">
    <property type="entry name" value="Homoser_kinase"/>
    <property type="match status" value="1"/>
</dbReference>
<dbReference type="Gene3D" id="3.30.70.890">
    <property type="entry name" value="GHMP kinase, C-terminal domain"/>
    <property type="match status" value="1"/>
</dbReference>
<dbReference type="InterPro" id="IPR020568">
    <property type="entry name" value="Ribosomal_Su5_D2-typ_SF"/>
</dbReference>
<dbReference type="InterPro" id="IPR013750">
    <property type="entry name" value="GHMP_kinase_C_dom"/>
</dbReference>
<comment type="subcellular location">
    <subcellularLocation>
        <location evidence="12">Cytoplasm</location>
    </subcellularLocation>
</comment>
<dbReference type="GO" id="GO:0009088">
    <property type="term" value="P:threonine biosynthetic process"/>
    <property type="evidence" value="ECO:0007669"/>
    <property type="project" value="UniProtKB-UniRule"/>
</dbReference>
<dbReference type="RefSeq" id="WP_008951282.1">
    <property type="nucleotide sequence ID" value="NZ_AHTH01000045.1"/>
</dbReference>
<keyword evidence="12" id="KW-0963">Cytoplasm</keyword>
<dbReference type="GO" id="GO:0004413">
    <property type="term" value="F:homoserine kinase activity"/>
    <property type="evidence" value="ECO:0007669"/>
    <property type="project" value="UniProtKB-UniRule"/>
</dbReference>
<dbReference type="InterPro" id="IPR006203">
    <property type="entry name" value="GHMP_knse_ATP-bd_CS"/>
</dbReference>
<feature type="domain" description="GHMP kinase C-terminal" evidence="14">
    <location>
        <begin position="218"/>
        <end position="295"/>
    </location>
</feature>
<comment type="caution">
    <text evidence="15">The sequence shown here is derived from an EMBL/GenBank/DDBJ whole genome shotgun (WGS) entry which is preliminary data.</text>
</comment>
<feature type="domain" description="GHMP kinase N-terminal" evidence="13">
    <location>
        <begin position="69"/>
        <end position="157"/>
    </location>
</feature>
<dbReference type="AlphaFoldDB" id="H3ZGZ6"/>
<dbReference type="GO" id="GO:0005737">
    <property type="term" value="C:cytoplasm"/>
    <property type="evidence" value="ECO:0007669"/>
    <property type="project" value="UniProtKB-SubCell"/>
</dbReference>
<evidence type="ECO:0000256" key="9">
    <source>
        <dbReference type="ARBA" id="ARBA00022777"/>
    </source>
</evidence>
<dbReference type="SUPFAM" id="SSF54211">
    <property type="entry name" value="Ribosomal protein S5 domain 2-like"/>
    <property type="match status" value="1"/>
</dbReference>
<sequence>MQSHSTKRYYAPASTGNLSVGFDLLGAAFEPVDGSLLGDELLILGEAAELSLQLSGRYVHQLPAATEDNLVFKAFYAFEQALGKPLPRLRLQLNKQLPVGSGLGSSACSIVVAFYAFNDYFGQPFSQSELLQLMAVAEGGVSGSVHYDNVAPSYYGGLQLMLPDSAQICRSLPWFEHWRVVLCYPGTVLSTKAARAVLPQQLSLTDSIAFAGMLSRFVSALYAGDEQDAAAALQDRVAEPARQSLMPELLPLRTALSEQGVLHLGISGAGPTVFALCRDDAQAATTAAYLNTHYAKNQDALTAICRLAPQGARALAE</sequence>
<dbReference type="PANTHER" id="PTHR20861:SF1">
    <property type="entry name" value="HOMOSERINE KINASE"/>
    <property type="match status" value="1"/>
</dbReference>
<dbReference type="GO" id="GO:0005524">
    <property type="term" value="F:ATP binding"/>
    <property type="evidence" value="ECO:0007669"/>
    <property type="project" value="UniProtKB-UniRule"/>
</dbReference>
<dbReference type="Gene3D" id="3.30.230.10">
    <property type="match status" value="1"/>
</dbReference>
<keyword evidence="16" id="KW-1185">Reference proteome</keyword>
<evidence type="ECO:0000256" key="1">
    <source>
        <dbReference type="ARBA" id="ARBA00005015"/>
    </source>
</evidence>
<dbReference type="Pfam" id="PF08544">
    <property type="entry name" value="GHMP_kinases_C"/>
    <property type="match status" value="1"/>
</dbReference>
<dbReference type="EC" id="2.7.1.39" evidence="3 12"/>
<keyword evidence="9 12" id="KW-0418">Kinase</keyword>
<comment type="pathway">
    <text evidence="1 12">Amino-acid biosynthesis; L-threonine biosynthesis; L-threonine from L-aspartate: step 4/5.</text>
</comment>
<dbReference type="PANTHER" id="PTHR20861">
    <property type="entry name" value="HOMOSERINE/4-DIPHOSPHOCYTIDYL-2-C-METHYL-D-ERYTHRITOL KINASE"/>
    <property type="match status" value="1"/>
</dbReference>
<evidence type="ECO:0000256" key="2">
    <source>
        <dbReference type="ARBA" id="ARBA00007370"/>
    </source>
</evidence>
<dbReference type="InterPro" id="IPR014721">
    <property type="entry name" value="Ribsml_uS5_D2-typ_fold_subgr"/>
</dbReference>
<gene>
    <name evidence="12" type="primary">thrB</name>
    <name evidence="15" type="ORF">AJE_13230</name>
</gene>
<name>H3ZGZ6_9ALTE</name>
<evidence type="ECO:0000256" key="11">
    <source>
        <dbReference type="ARBA" id="ARBA00049375"/>
    </source>
</evidence>
<evidence type="ECO:0000256" key="4">
    <source>
        <dbReference type="ARBA" id="ARBA00017858"/>
    </source>
</evidence>
<comment type="catalytic activity">
    <reaction evidence="11 12">
        <text>L-homoserine + ATP = O-phospho-L-homoserine + ADP + H(+)</text>
        <dbReference type="Rhea" id="RHEA:13985"/>
        <dbReference type="ChEBI" id="CHEBI:15378"/>
        <dbReference type="ChEBI" id="CHEBI:30616"/>
        <dbReference type="ChEBI" id="CHEBI:57476"/>
        <dbReference type="ChEBI" id="CHEBI:57590"/>
        <dbReference type="ChEBI" id="CHEBI:456216"/>
        <dbReference type="EC" id="2.7.1.39"/>
    </reaction>
</comment>
<evidence type="ECO:0000256" key="3">
    <source>
        <dbReference type="ARBA" id="ARBA00012078"/>
    </source>
</evidence>
<keyword evidence="5 12" id="KW-0028">Amino-acid biosynthesis</keyword>
<dbReference type="InterPro" id="IPR000870">
    <property type="entry name" value="Homoserine_kinase"/>
</dbReference>
<dbReference type="SUPFAM" id="SSF55060">
    <property type="entry name" value="GHMP Kinase, C-terminal domain"/>
    <property type="match status" value="1"/>
</dbReference>
<dbReference type="PROSITE" id="PS00627">
    <property type="entry name" value="GHMP_KINASES_ATP"/>
    <property type="match status" value="1"/>
</dbReference>
<dbReference type="STRING" id="1129374.AJE_13230"/>
<evidence type="ECO:0000256" key="7">
    <source>
        <dbReference type="ARBA" id="ARBA00022697"/>
    </source>
</evidence>
<keyword evidence="8 12" id="KW-0547">Nucleotide-binding</keyword>
<proteinExistence type="inferred from homology"/>
<dbReference type="Pfam" id="PF00288">
    <property type="entry name" value="GHMP_kinases_N"/>
    <property type="match status" value="1"/>
</dbReference>
<evidence type="ECO:0000256" key="8">
    <source>
        <dbReference type="ARBA" id="ARBA00022741"/>
    </source>
</evidence>
<keyword evidence="7 12" id="KW-0791">Threonine biosynthesis</keyword>
<organism evidence="15 16">
    <name type="scientific">Alishewanella jeotgali KCTC 22429</name>
    <dbReference type="NCBI Taxonomy" id="1129374"/>
    <lineage>
        <taxon>Bacteria</taxon>
        <taxon>Pseudomonadati</taxon>
        <taxon>Pseudomonadota</taxon>
        <taxon>Gammaproteobacteria</taxon>
        <taxon>Alteromonadales</taxon>
        <taxon>Alteromonadaceae</taxon>
        <taxon>Alishewanella</taxon>
    </lineage>
</organism>
<keyword evidence="6 12" id="KW-0808">Transferase</keyword>
<evidence type="ECO:0000313" key="16">
    <source>
        <dbReference type="Proteomes" id="UP000012046"/>
    </source>
</evidence>
<reference evidence="15 16" key="1">
    <citation type="journal article" date="2012" name="J. Bacteriol.">
        <title>Genome Sequence of Extracellular-Protease-Producing Alishewanella jeotgali Isolated from Traditional Korean Fermented Seafood.</title>
        <authorList>
            <person name="Jung J."/>
            <person name="Chun J."/>
            <person name="Park W."/>
        </authorList>
    </citation>
    <scope>NUCLEOTIDE SEQUENCE [LARGE SCALE GENOMIC DNA]</scope>
    <source>
        <strain evidence="15 16">KCTC 22429</strain>
    </source>
</reference>
<accession>H3ZGZ6</accession>
<dbReference type="EMBL" id="AHTH01000045">
    <property type="protein sequence ID" value="EHR40136.1"/>
    <property type="molecule type" value="Genomic_DNA"/>
</dbReference>
<evidence type="ECO:0000259" key="14">
    <source>
        <dbReference type="Pfam" id="PF08544"/>
    </source>
</evidence>
<dbReference type="PATRIC" id="fig|1129374.4.peg.2625"/>
<dbReference type="InterPro" id="IPR036554">
    <property type="entry name" value="GHMP_kinase_C_sf"/>
</dbReference>
<dbReference type="UniPathway" id="UPA00050">
    <property type="reaction ID" value="UER00064"/>
</dbReference>
<feature type="binding site" evidence="12">
    <location>
        <begin position="98"/>
        <end position="108"/>
    </location>
    <ligand>
        <name>ATP</name>
        <dbReference type="ChEBI" id="CHEBI:30616"/>
    </ligand>
</feature>
<keyword evidence="10 12" id="KW-0067">ATP-binding</keyword>
<evidence type="ECO:0000256" key="12">
    <source>
        <dbReference type="HAMAP-Rule" id="MF_00384"/>
    </source>
</evidence>
<dbReference type="Proteomes" id="UP000012046">
    <property type="component" value="Unassembled WGS sequence"/>
</dbReference>
<evidence type="ECO:0000256" key="6">
    <source>
        <dbReference type="ARBA" id="ARBA00022679"/>
    </source>
</evidence>
<evidence type="ECO:0000313" key="15">
    <source>
        <dbReference type="EMBL" id="EHR40136.1"/>
    </source>
</evidence>
<dbReference type="NCBIfam" id="TIGR00191">
    <property type="entry name" value="thrB"/>
    <property type="match status" value="1"/>
</dbReference>
<dbReference type="NCBIfam" id="NF002288">
    <property type="entry name" value="PRK01212.1-4"/>
    <property type="match status" value="1"/>
</dbReference>
<evidence type="ECO:0000259" key="13">
    <source>
        <dbReference type="Pfam" id="PF00288"/>
    </source>
</evidence>
<dbReference type="PIRSF" id="PIRSF000676">
    <property type="entry name" value="Homoser_kin"/>
    <property type="match status" value="1"/>
</dbReference>
<dbReference type="InterPro" id="IPR006204">
    <property type="entry name" value="GHMP_kinase_N_dom"/>
</dbReference>
<evidence type="ECO:0000256" key="5">
    <source>
        <dbReference type="ARBA" id="ARBA00022605"/>
    </source>
</evidence>
<protein>
    <recommendedName>
        <fullName evidence="4 12">Homoserine kinase</fullName>
        <shortName evidence="12">HK</shortName>
        <shortName evidence="12">HSK</shortName>
        <ecNumber evidence="3 12">2.7.1.39</ecNumber>
    </recommendedName>
</protein>
<evidence type="ECO:0000256" key="10">
    <source>
        <dbReference type="ARBA" id="ARBA00022840"/>
    </source>
</evidence>
<comment type="similarity">
    <text evidence="2 12">Belongs to the GHMP kinase family. Homoserine kinase subfamily.</text>
</comment>
<dbReference type="eggNOG" id="COG0083">
    <property type="taxonomic scope" value="Bacteria"/>
</dbReference>